<dbReference type="Proteomes" id="UP000250358">
    <property type="component" value="Unassembled WGS sequence"/>
</dbReference>
<gene>
    <name evidence="1" type="ORF">NCTC11165_00965</name>
</gene>
<protein>
    <submittedName>
        <fullName evidence="1">Uncharacterized protein</fullName>
    </submittedName>
</protein>
<dbReference type="AlphaFoldDB" id="A0A2X1AFN4"/>
<organism evidence="1 2">
    <name type="scientific">Brevundimonas diminuta</name>
    <name type="common">Pseudomonas diminuta</name>
    <dbReference type="NCBI Taxonomy" id="293"/>
    <lineage>
        <taxon>Bacteria</taxon>
        <taxon>Pseudomonadati</taxon>
        <taxon>Pseudomonadota</taxon>
        <taxon>Alphaproteobacteria</taxon>
        <taxon>Caulobacterales</taxon>
        <taxon>Caulobacteraceae</taxon>
        <taxon>Brevundimonas</taxon>
    </lineage>
</organism>
<accession>A0A2X1AFN4</accession>
<name>A0A2X1AFN4_BREDI</name>
<evidence type="ECO:0000313" key="2">
    <source>
        <dbReference type="Proteomes" id="UP000250358"/>
    </source>
</evidence>
<reference evidence="1 2" key="1">
    <citation type="submission" date="2018-06" db="EMBL/GenBank/DDBJ databases">
        <authorList>
            <consortium name="Pathogen Informatics"/>
            <person name="Doyle S."/>
        </authorList>
    </citation>
    <scope>NUCLEOTIDE SEQUENCE [LARGE SCALE GENOMIC DNA]</scope>
    <source>
        <strain evidence="1 2">NCTC11165</strain>
    </source>
</reference>
<dbReference type="EMBL" id="UAQM01000002">
    <property type="protein sequence ID" value="SPU42979.1"/>
    <property type="molecule type" value="Genomic_DNA"/>
</dbReference>
<proteinExistence type="predicted"/>
<sequence>MPAANLIRLIRLGEARTLTRGGDEQGVLEIDFTRIKPMG</sequence>
<evidence type="ECO:0000313" key="1">
    <source>
        <dbReference type="EMBL" id="SPU42979.1"/>
    </source>
</evidence>